<evidence type="ECO:0008006" key="9">
    <source>
        <dbReference type="Google" id="ProtNLM"/>
    </source>
</evidence>
<feature type="transmembrane region" description="Helical" evidence="6">
    <location>
        <begin position="304"/>
        <end position="330"/>
    </location>
</feature>
<dbReference type="AlphaFoldDB" id="A0A3E0WK80"/>
<evidence type="ECO:0000256" key="5">
    <source>
        <dbReference type="ARBA" id="ARBA00023136"/>
    </source>
</evidence>
<dbReference type="RefSeq" id="WP_116303505.1">
    <property type="nucleotide sequence ID" value="NZ_NFZV01000023.1"/>
</dbReference>
<dbReference type="Pfam" id="PF01594">
    <property type="entry name" value="AI-2E_transport"/>
    <property type="match status" value="1"/>
</dbReference>
<evidence type="ECO:0000256" key="4">
    <source>
        <dbReference type="ARBA" id="ARBA00022989"/>
    </source>
</evidence>
<evidence type="ECO:0000256" key="2">
    <source>
        <dbReference type="ARBA" id="ARBA00009773"/>
    </source>
</evidence>
<evidence type="ECO:0000256" key="3">
    <source>
        <dbReference type="ARBA" id="ARBA00022692"/>
    </source>
</evidence>
<feature type="transmembrane region" description="Helical" evidence="6">
    <location>
        <begin position="67"/>
        <end position="88"/>
    </location>
</feature>
<accession>A0A3E0WK80</accession>
<feature type="transmembrane region" description="Helical" evidence="6">
    <location>
        <begin position="10"/>
        <end position="28"/>
    </location>
</feature>
<dbReference type="GO" id="GO:0055085">
    <property type="term" value="P:transmembrane transport"/>
    <property type="evidence" value="ECO:0007669"/>
    <property type="project" value="TreeGrafter"/>
</dbReference>
<keyword evidence="3 6" id="KW-0812">Transmembrane</keyword>
<dbReference type="OrthoDB" id="9799225at2"/>
<comment type="similarity">
    <text evidence="2">Belongs to the autoinducer-2 exporter (AI-2E) (TC 2.A.86) family.</text>
</comment>
<reference evidence="8" key="1">
    <citation type="submission" date="2017-05" db="EMBL/GenBank/DDBJ databases">
        <authorList>
            <person name="Sharma S."/>
            <person name="Sidhu C."/>
            <person name="Pinnaka A.K."/>
        </authorList>
    </citation>
    <scope>NUCLEOTIDE SEQUENCE [LARGE SCALE GENOMIC DNA]</scope>
    <source>
        <strain evidence="8">AK93</strain>
    </source>
</reference>
<feature type="transmembrane region" description="Helical" evidence="6">
    <location>
        <begin position="34"/>
        <end position="55"/>
    </location>
</feature>
<sequence length="353" mass="38944">MKDYFTHPRLLVAALWLVIIYIVGYLLYIAQSLIIPFVLAVFLWYLVNTLAGIFGRVRVAGWSPPRWVQYLFSGATLLLAVNLVINIITSSVGELVQAAPTYQANLNRMLEQLQARYDFVEIPAASQLLNELNFGSLLRGLAASFGNLIGNVGLIAVYMLFLFLEQRYIASKITAVSGNKAALQRIRTVFSQIDHDVRTYVGIKTFVSALTSVAAWIIMSLVGLDFAAFWALLIFVLNFIPNIGSLIATSLPSLLALVQFDTLTPFLVIVLGVGAIQMLVGNVLEPNLMGKSLNVSPLVIILSLVIWGVLWGIPGMFLCVPITVVVMIILNNFDNTRWLALLLSQDGRLKDRA</sequence>
<keyword evidence="5 6" id="KW-0472">Membrane</keyword>
<dbReference type="PANTHER" id="PTHR21716">
    <property type="entry name" value="TRANSMEMBRANE PROTEIN"/>
    <property type="match status" value="1"/>
</dbReference>
<dbReference type="GO" id="GO:0016020">
    <property type="term" value="C:membrane"/>
    <property type="evidence" value="ECO:0007669"/>
    <property type="project" value="UniProtKB-SubCell"/>
</dbReference>
<feature type="transmembrane region" description="Helical" evidence="6">
    <location>
        <begin position="228"/>
        <end position="251"/>
    </location>
</feature>
<dbReference type="PANTHER" id="PTHR21716:SF64">
    <property type="entry name" value="AI-2 TRANSPORT PROTEIN TQSA"/>
    <property type="match status" value="1"/>
</dbReference>
<name>A0A3E0WK80_9GAMM</name>
<gene>
    <name evidence="7" type="ORF">CAL65_19995</name>
</gene>
<feature type="transmembrane region" description="Helical" evidence="6">
    <location>
        <begin position="141"/>
        <end position="164"/>
    </location>
</feature>
<evidence type="ECO:0000256" key="1">
    <source>
        <dbReference type="ARBA" id="ARBA00004141"/>
    </source>
</evidence>
<proteinExistence type="inferred from homology"/>
<evidence type="ECO:0000313" key="8">
    <source>
        <dbReference type="Proteomes" id="UP000256763"/>
    </source>
</evidence>
<dbReference type="EMBL" id="NFZW01000030">
    <property type="protein sequence ID" value="RFA32366.1"/>
    <property type="molecule type" value="Genomic_DNA"/>
</dbReference>
<evidence type="ECO:0000256" key="6">
    <source>
        <dbReference type="SAM" id="Phobius"/>
    </source>
</evidence>
<dbReference type="InterPro" id="IPR002549">
    <property type="entry name" value="AI-2E-like"/>
</dbReference>
<protein>
    <recommendedName>
        <fullName evidence="9">AI-2E family transporter</fullName>
    </recommendedName>
</protein>
<comment type="subcellular location">
    <subcellularLocation>
        <location evidence="1">Membrane</location>
        <topology evidence="1">Multi-pass membrane protein</topology>
    </subcellularLocation>
</comment>
<keyword evidence="4 6" id="KW-1133">Transmembrane helix</keyword>
<comment type="caution">
    <text evidence="7">The sequence shown here is derived from an EMBL/GenBank/DDBJ whole genome shotgun (WGS) entry which is preliminary data.</text>
</comment>
<keyword evidence="8" id="KW-1185">Reference proteome</keyword>
<dbReference type="Proteomes" id="UP000256763">
    <property type="component" value="Unassembled WGS sequence"/>
</dbReference>
<evidence type="ECO:0000313" key="7">
    <source>
        <dbReference type="EMBL" id="RFA32366.1"/>
    </source>
</evidence>
<organism evidence="7 8">
    <name type="scientific">Alkalilimnicola ehrlichii</name>
    <dbReference type="NCBI Taxonomy" id="351052"/>
    <lineage>
        <taxon>Bacteria</taxon>
        <taxon>Pseudomonadati</taxon>
        <taxon>Pseudomonadota</taxon>
        <taxon>Gammaproteobacteria</taxon>
        <taxon>Chromatiales</taxon>
        <taxon>Ectothiorhodospiraceae</taxon>
        <taxon>Alkalilimnicola</taxon>
    </lineage>
</organism>
<feature type="transmembrane region" description="Helical" evidence="6">
    <location>
        <begin position="263"/>
        <end position="284"/>
    </location>
</feature>
<feature type="transmembrane region" description="Helical" evidence="6">
    <location>
        <begin position="201"/>
        <end position="222"/>
    </location>
</feature>